<evidence type="ECO:0000313" key="3">
    <source>
        <dbReference type="Proteomes" id="UP000238415"/>
    </source>
</evidence>
<dbReference type="InterPro" id="IPR016024">
    <property type="entry name" value="ARM-type_fold"/>
</dbReference>
<evidence type="ECO:0008006" key="4">
    <source>
        <dbReference type="Google" id="ProtNLM"/>
    </source>
</evidence>
<dbReference type="AlphaFoldDB" id="A0A2T0ATL4"/>
<dbReference type="InterPro" id="IPR011989">
    <property type="entry name" value="ARM-like"/>
</dbReference>
<evidence type="ECO:0000256" key="1">
    <source>
        <dbReference type="SAM" id="MobiDB-lite"/>
    </source>
</evidence>
<organism evidence="2 3">
    <name type="scientific">Neomoorella humiferrea</name>
    <dbReference type="NCBI Taxonomy" id="676965"/>
    <lineage>
        <taxon>Bacteria</taxon>
        <taxon>Bacillati</taxon>
        <taxon>Bacillota</taxon>
        <taxon>Clostridia</taxon>
        <taxon>Neomoorellales</taxon>
        <taxon>Neomoorellaceae</taxon>
        <taxon>Neomoorella</taxon>
    </lineage>
</organism>
<dbReference type="Gene3D" id="1.25.10.10">
    <property type="entry name" value="Leucine-rich Repeat Variant"/>
    <property type="match status" value="1"/>
</dbReference>
<comment type="caution">
    <text evidence="2">The sequence shown here is derived from an EMBL/GenBank/DDBJ whole genome shotgun (WGS) entry which is preliminary data.</text>
</comment>
<name>A0A2T0ATL4_9FIRM</name>
<sequence length="394" mass="43022">MADRPLTLTPTCPFCGLPIARPKEQTVHRPNEMPVGSCPCGAVYACDLTGHNLGAAFIEALVYSCNMDWDLAWGLLPEEDYQEKVIEKYDFDTHLIVPGGFYEGRKVSGALYFIKLQPDILEVTLNGKRQKKTQALPPEARFAGTIEATRPARKYTNKEIEELVREFRVEALLDIARTDLQIIRRLQRLLYSSDALMRFRAADILGKAAAVIAVRDAQIITGLLQRLLNAVTDPGACGWGAIDAAGAIIAHLPHTFAGYIPFLYQLLLDAGLRSQTLRALGTIAEARPDPIRPAALRFLPFLEDADPATRGYAARLLGNLGTTAARDKLLALRTDAHPVVLYANGSLQYTTVGELASAALAKLQVFNPCGGAPVFQENPDAPQNQGPGRDRHGQ</sequence>
<dbReference type="Proteomes" id="UP000238415">
    <property type="component" value="Unassembled WGS sequence"/>
</dbReference>
<reference evidence="2 3" key="1">
    <citation type="submission" date="2018-03" db="EMBL/GenBank/DDBJ databases">
        <title>Genome sequence of Moorella humiferrea DSM 23265.</title>
        <authorList>
            <person name="Poehlein A."/>
            <person name="Daniel R."/>
        </authorList>
    </citation>
    <scope>NUCLEOTIDE SEQUENCE [LARGE SCALE GENOMIC DNA]</scope>
    <source>
        <strain evidence="2 3">DSM 23265</strain>
    </source>
</reference>
<gene>
    <name evidence="2" type="ORF">MOHU_11620</name>
</gene>
<keyword evidence="3" id="KW-1185">Reference proteome</keyword>
<dbReference type="NCBIfam" id="NF045662">
    <property type="entry name" value="DVU0298_fam"/>
    <property type="match status" value="1"/>
</dbReference>
<dbReference type="Pfam" id="PF13513">
    <property type="entry name" value="HEAT_EZ"/>
    <property type="match status" value="1"/>
</dbReference>
<feature type="region of interest" description="Disordered" evidence="1">
    <location>
        <begin position="374"/>
        <end position="394"/>
    </location>
</feature>
<proteinExistence type="predicted"/>
<dbReference type="RefSeq" id="WP_106005155.1">
    <property type="nucleotide sequence ID" value="NZ_CP136419.1"/>
</dbReference>
<accession>A0A2T0ATL4</accession>
<dbReference type="EMBL" id="PVXM01000019">
    <property type="protein sequence ID" value="PRR73627.1"/>
    <property type="molecule type" value="Genomic_DNA"/>
</dbReference>
<dbReference type="SUPFAM" id="SSF48371">
    <property type="entry name" value="ARM repeat"/>
    <property type="match status" value="1"/>
</dbReference>
<dbReference type="InterPro" id="IPR054701">
    <property type="entry name" value="DVU0298-like"/>
</dbReference>
<dbReference type="OrthoDB" id="9774367at2"/>
<protein>
    <recommendedName>
        <fullName evidence="4">PBS lyase HEAT-like repeat protein</fullName>
    </recommendedName>
</protein>
<evidence type="ECO:0000313" key="2">
    <source>
        <dbReference type="EMBL" id="PRR73627.1"/>
    </source>
</evidence>